<evidence type="ECO:0000313" key="7">
    <source>
        <dbReference type="Proteomes" id="UP001465755"/>
    </source>
</evidence>
<dbReference type="Proteomes" id="UP001465755">
    <property type="component" value="Unassembled WGS sequence"/>
</dbReference>
<evidence type="ECO:0000256" key="3">
    <source>
        <dbReference type="ARBA" id="ARBA00023034"/>
    </source>
</evidence>
<dbReference type="EMBL" id="JALJOQ010000041">
    <property type="protein sequence ID" value="KAK9805794.1"/>
    <property type="molecule type" value="Genomic_DNA"/>
</dbReference>
<keyword evidence="7" id="KW-1185">Reference proteome</keyword>
<dbReference type="InterPro" id="IPR040911">
    <property type="entry name" value="Exostosin_GT47"/>
</dbReference>
<name>A0AAW1P813_9CHLO</name>
<dbReference type="GO" id="GO:0016757">
    <property type="term" value="F:glycosyltransferase activity"/>
    <property type="evidence" value="ECO:0007669"/>
    <property type="project" value="InterPro"/>
</dbReference>
<evidence type="ECO:0000259" key="5">
    <source>
        <dbReference type="Pfam" id="PF03016"/>
    </source>
</evidence>
<comment type="subcellular location">
    <subcellularLocation>
        <location evidence="1">Golgi apparatus membrane</location>
        <topology evidence="1">Single-pass type II membrane protein</topology>
    </subcellularLocation>
</comment>
<accession>A0AAW1P813</accession>
<dbReference type="PANTHER" id="PTHR11062">
    <property type="entry name" value="EXOSTOSIN HEPARAN SULFATE GLYCOSYLTRANSFERASE -RELATED"/>
    <property type="match status" value="1"/>
</dbReference>
<comment type="similarity">
    <text evidence="2">Belongs to the glycosyltransferase 47 family.</text>
</comment>
<dbReference type="InterPro" id="IPR004263">
    <property type="entry name" value="Exostosin"/>
</dbReference>
<feature type="domain" description="Exostosin GT47" evidence="5">
    <location>
        <begin position="31"/>
        <end position="383"/>
    </location>
</feature>
<comment type="caution">
    <text evidence="6">The sequence shown here is derived from an EMBL/GenBank/DDBJ whole genome shotgun (WGS) entry which is preliminary data.</text>
</comment>
<feature type="signal peptide" evidence="4">
    <location>
        <begin position="1"/>
        <end position="26"/>
    </location>
</feature>
<evidence type="ECO:0000256" key="2">
    <source>
        <dbReference type="ARBA" id="ARBA00010271"/>
    </source>
</evidence>
<organism evidence="6 7">
    <name type="scientific">Symbiochloris irregularis</name>
    <dbReference type="NCBI Taxonomy" id="706552"/>
    <lineage>
        <taxon>Eukaryota</taxon>
        <taxon>Viridiplantae</taxon>
        <taxon>Chlorophyta</taxon>
        <taxon>core chlorophytes</taxon>
        <taxon>Trebouxiophyceae</taxon>
        <taxon>Trebouxiales</taxon>
        <taxon>Trebouxiaceae</taxon>
        <taxon>Symbiochloris</taxon>
    </lineage>
</organism>
<dbReference type="PROSITE" id="PS51257">
    <property type="entry name" value="PROKAR_LIPOPROTEIN"/>
    <property type="match status" value="1"/>
</dbReference>
<proteinExistence type="inferred from homology"/>
<gene>
    <name evidence="6" type="ORF">WJX73_000215</name>
</gene>
<evidence type="ECO:0000313" key="6">
    <source>
        <dbReference type="EMBL" id="KAK9805794.1"/>
    </source>
</evidence>
<feature type="chain" id="PRO_5044024945" description="Exostosin GT47 domain-containing protein" evidence="4">
    <location>
        <begin position="27"/>
        <end position="531"/>
    </location>
</feature>
<dbReference type="Pfam" id="PF03016">
    <property type="entry name" value="Exostosin_GT47"/>
    <property type="match status" value="1"/>
</dbReference>
<evidence type="ECO:0000256" key="4">
    <source>
        <dbReference type="SAM" id="SignalP"/>
    </source>
</evidence>
<protein>
    <recommendedName>
        <fullName evidence="5">Exostosin GT47 domain-containing protein</fullName>
    </recommendedName>
</protein>
<keyword evidence="3" id="KW-0333">Golgi apparatus</keyword>
<dbReference type="GO" id="GO:0000139">
    <property type="term" value="C:Golgi membrane"/>
    <property type="evidence" value="ECO:0007669"/>
    <property type="project" value="UniProtKB-SubCell"/>
</dbReference>
<dbReference type="AlphaFoldDB" id="A0AAW1P813"/>
<evidence type="ECO:0000256" key="1">
    <source>
        <dbReference type="ARBA" id="ARBA00004323"/>
    </source>
</evidence>
<keyword evidence="4" id="KW-0732">Signal</keyword>
<sequence length="531" mass="60069">MGRQQSRALGALLLALALACASGVHAELDVCNNMKIYILDIADFAEEKGYPKCHLNETVAVDANLGIAYLRIGEHDPELPNKPLYYSVHSKFGTHAAPWHLAEAIKTSNCSVSTMEEAHLVYVYDYCYYIWWVARRHSLQGDYSIPENHPVRTEPQPGEYLLKAWKAVFELPRFRRTHGRDFIFYDAHPGFVEGQIGHAFHDAQCNEMRRSVQLLVDLPQRSFCQDYWNMRTLIITPNNPSVVNIDYPDIEDTFKRPRVPLSERNTLLYFSGTCGNWENMGKTYRRKVALALNASAPHVQESSVACSDKFLNGTHKEFVQMLTEMEHSKFCLVLPGDSQSTRRLSEIFMAGCIPVFVGAPFNSMPLAGSIDYASVAVVFNVTNTSAWLPEPMQWNLSEQGHATYATDAQWWLPDAPVNNFAISVPNVEAIWDHLTNMPAAEIQKKADLMHNYRFYMTFNENLSGEQHAVHQILKSIFWRRQKHVATFKKVDCCLHACFKTDRGAYPNNCSGAQGARYLTGQQANGSIAETG</sequence>
<reference evidence="6 7" key="1">
    <citation type="journal article" date="2024" name="Nat. Commun.">
        <title>Phylogenomics reveals the evolutionary origins of lichenization in chlorophyte algae.</title>
        <authorList>
            <person name="Puginier C."/>
            <person name="Libourel C."/>
            <person name="Otte J."/>
            <person name="Skaloud P."/>
            <person name="Haon M."/>
            <person name="Grisel S."/>
            <person name="Petersen M."/>
            <person name="Berrin J.G."/>
            <person name="Delaux P.M."/>
            <person name="Dal Grande F."/>
            <person name="Keller J."/>
        </authorList>
    </citation>
    <scope>NUCLEOTIDE SEQUENCE [LARGE SCALE GENOMIC DNA]</scope>
    <source>
        <strain evidence="6 7">SAG 2036</strain>
    </source>
</reference>